<organism evidence="3 4">
    <name type="scientific">Euphydryas editha</name>
    <name type="common">Edith's checkerspot</name>
    <dbReference type="NCBI Taxonomy" id="104508"/>
    <lineage>
        <taxon>Eukaryota</taxon>
        <taxon>Metazoa</taxon>
        <taxon>Ecdysozoa</taxon>
        <taxon>Arthropoda</taxon>
        <taxon>Hexapoda</taxon>
        <taxon>Insecta</taxon>
        <taxon>Pterygota</taxon>
        <taxon>Neoptera</taxon>
        <taxon>Endopterygota</taxon>
        <taxon>Lepidoptera</taxon>
        <taxon>Glossata</taxon>
        <taxon>Ditrysia</taxon>
        <taxon>Papilionoidea</taxon>
        <taxon>Nymphalidae</taxon>
        <taxon>Nymphalinae</taxon>
        <taxon>Euphydryas</taxon>
    </lineage>
</organism>
<feature type="compositionally biased region" description="Basic and acidic residues" evidence="1">
    <location>
        <begin position="372"/>
        <end position="385"/>
    </location>
</feature>
<sequence>MPIGKIEPFDLNSKQWPAYIRRVKQFILLNEIKDDLQVPMLITVVGEATYSLMCDLCAPEHPEEKTFDDLVDLVTNHLEPQRSEIAERHVFRQRRQRPDESLTDYLQNLKHLSVTCNFGTRLEENLRDQFVSGLSSDVMRSRIFAEKSVDYRKAVELALALEAAERHAVMSATCPTSSEGGGEAGEGLHATFGRRARASSSAAAASAGAAAPPAGAREAACWRCGRMHRGSRCRFANYNCDECNQRGHLKVMCKRVQNRGEVKLSKNQNYIHQSSDEDFFNMDISARGTCNKKFQLQLVDNNAVFVRARPVPLALRSRVERELARLERDGTIYRVEHSEYGTPIVPVSSSSGELRRHLDQILPVKDKSRYSLSRTREVHSDKTENDVEASCDVEVPGESRRGSEDEEAVENDKPLPATEFERMPPVHKIDNYESCLQEPNDVFCAMFFNLVSDEPNELLYMIEEYSEHSTTHFDHTKLRHGVCVTQRCQNYIENNTSVSETILERCLNQTFWDDYRLKTRIQQYSCYNLASSDIHIDNSDIVAGFIVLTILVLNIVGSLYDVYCTLTKRKDKLAPSFVPYQDSFLTSTPASISDEMDVSFFFSELLCGSTASKTLLLVHSKFK</sequence>
<keyword evidence="2" id="KW-0812">Transmembrane</keyword>
<evidence type="ECO:0000313" key="4">
    <source>
        <dbReference type="Proteomes" id="UP001153954"/>
    </source>
</evidence>
<dbReference type="InterPro" id="IPR050951">
    <property type="entry name" value="Retrovirus_Pol_polyprotein"/>
</dbReference>
<dbReference type="Gene3D" id="3.10.10.10">
    <property type="entry name" value="HIV Type 1 Reverse Transcriptase, subunit A, domain 1"/>
    <property type="match status" value="1"/>
</dbReference>
<name>A0AAU9TPU4_EUPED</name>
<accession>A0AAU9TPU4</accession>
<reference evidence="3" key="1">
    <citation type="submission" date="2022-03" db="EMBL/GenBank/DDBJ databases">
        <authorList>
            <person name="Tunstrom K."/>
        </authorList>
    </citation>
    <scope>NUCLEOTIDE SEQUENCE</scope>
</reference>
<dbReference type="PANTHER" id="PTHR37984">
    <property type="entry name" value="PROTEIN CBG26694"/>
    <property type="match status" value="1"/>
</dbReference>
<keyword evidence="2" id="KW-0472">Membrane</keyword>
<evidence type="ECO:0000313" key="3">
    <source>
        <dbReference type="EMBL" id="CAH2089176.1"/>
    </source>
</evidence>
<evidence type="ECO:0000256" key="2">
    <source>
        <dbReference type="SAM" id="Phobius"/>
    </source>
</evidence>
<protein>
    <recommendedName>
        <fullName evidence="5">Polyprotein</fullName>
    </recommendedName>
</protein>
<dbReference type="AlphaFoldDB" id="A0AAU9TPU4"/>
<feature type="transmembrane region" description="Helical" evidence="2">
    <location>
        <begin position="541"/>
        <end position="563"/>
    </location>
</feature>
<feature type="region of interest" description="Disordered" evidence="1">
    <location>
        <begin position="372"/>
        <end position="422"/>
    </location>
</feature>
<dbReference type="EMBL" id="CAKOGL010000008">
    <property type="protein sequence ID" value="CAH2089176.1"/>
    <property type="molecule type" value="Genomic_DNA"/>
</dbReference>
<dbReference type="Proteomes" id="UP001153954">
    <property type="component" value="Unassembled WGS sequence"/>
</dbReference>
<keyword evidence="4" id="KW-1185">Reference proteome</keyword>
<gene>
    <name evidence="3" type="ORF">EEDITHA_LOCUS5258</name>
</gene>
<evidence type="ECO:0008006" key="5">
    <source>
        <dbReference type="Google" id="ProtNLM"/>
    </source>
</evidence>
<dbReference type="PANTHER" id="PTHR37984:SF5">
    <property type="entry name" value="PROTEIN NYNRIN-LIKE"/>
    <property type="match status" value="1"/>
</dbReference>
<evidence type="ECO:0000256" key="1">
    <source>
        <dbReference type="SAM" id="MobiDB-lite"/>
    </source>
</evidence>
<comment type="caution">
    <text evidence="3">The sequence shown here is derived from an EMBL/GenBank/DDBJ whole genome shotgun (WGS) entry which is preliminary data.</text>
</comment>
<proteinExistence type="predicted"/>
<keyword evidence="2" id="KW-1133">Transmembrane helix</keyword>